<keyword evidence="4" id="KW-0479">Metal-binding</keyword>
<evidence type="ECO:0000259" key="6">
    <source>
        <dbReference type="PROSITE" id="PS50860"/>
    </source>
</evidence>
<accession>A0A1L0BXK0</accession>
<dbReference type="GO" id="GO:0005524">
    <property type="term" value="F:ATP binding"/>
    <property type="evidence" value="ECO:0007669"/>
    <property type="project" value="InterPro"/>
</dbReference>
<dbReference type="InterPro" id="IPR012947">
    <property type="entry name" value="tRNA_SAD"/>
</dbReference>
<dbReference type="Gene3D" id="3.30.980.10">
    <property type="entry name" value="Threonyl-trna Synthetase, Chain A, domain 2"/>
    <property type="match status" value="1"/>
</dbReference>
<evidence type="ECO:0000256" key="2">
    <source>
        <dbReference type="ARBA" id="ARBA00004496"/>
    </source>
</evidence>
<dbReference type="SMART" id="SM00863">
    <property type="entry name" value="tRNA_SAD"/>
    <property type="match status" value="1"/>
</dbReference>
<evidence type="ECO:0000313" key="8">
    <source>
        <dbReference type="Proteomes" id="UP000182334"/>
    </source>
</evidence>
<dbReference type="GO" id="GO:0006419">
    <property type="term" value="P:alanyl-tRNA aminoacylation"/>
    <property type="evidence" value="ECO:0007669"/>
    <property type="project" value="InterPro"/>
</dbReference>
<proteinExistence type="inferred from homology"/>
<dbReference type="SUPFAM" id="SSF55186">
    <property type="entry name" value="ThrRS/AlaRS common domain"/>
    <property type="match status" value="1"/>
</dbReference>
<comment type="cofactor">
    <cofactor evidence="1">
        <name>Zn(2+)</name>
        <dbReference type="ChEBI" id="CHEBI:29105"/>
    </cofactor>
</comment>
<comment type="subcellular location">
    <subcellularLocation>
        <location evidence="2">Cytoplasm</location>
    </subcellularLocation>
</comment>
<protein>
    <submittedName>
        <fullName evidence="7">CIC11C00000005555</fullName>
    </submittedName>
</protein>
<dbReference type="EMBL" id="LT635760">
    <property type="protein sequence ID" value="SGZ55106.1"/>
    <property type="molecule type" value="Genomic_DNA"/>
</dbReference>
<dbReference type="InterPro" id="IPR009000">
    <property type="entry name" value="Transl_B-barrel_sf"/>
</dbReference>
<dbReference type="PROSITE" id="PS50860">
    <property type="entry name" value="AA_TRNA_LIGASE_II_ALA"/>
    <property type="match status" value="1"/>
</dbReference>
<keyword evidence="5" id="KW-0862">Zinc</keyword>
<evidence type="ECO:0000256" key="4">
    <source>
        <dbReference type="ARBA" id="ARBA00022723"/>
    </source>
</evidence>
<gene>
    <name evidence="7" type="ORF">SAMEA4029010_CIC11G00000005555</name>
</gene>
<comment type="similarity">
    <text evidence="3">Belongs to the class-II aminoacyl-tRNA synthetase family. Alax-L subfamily.</text>
</comment>
<dbReference type="GO" id="GO:0002196">
    <property type="term" value="F:Ser-tRNA(Ala) deacylase activity"/>
    <property type="evidence" value="ECO:0007669"/>
    <property type="project" value="TreeGrafter"/>
</dbReference>
<evidence type="ECO:0000256" key="3">
    <source>
        <dbReference type="ARBA" id="ARBA00008429"/>
    </source>
</evidence>
<dbReference type="GO" id="GO:0003676">
    <property type="term" value="F:nucleic acid binding"/>
    <property type="evidence" value="ECO:0007669"/>
    <property type="project" value="InterPro"/>
</dbReference>
<organism evidence="7 8">
    <name type="scientific">Sungouiella intermedia</name>
    <dbReference type="NCBI Taxonomy" id="45354"/>
    <lineage>
        <taxon>Eukaryota</taxon>
        <taxon>Fungi</taxon>
        <taxon>Dikarya</taxon>
        <taxon>Ascomycota</taxon>
        <taxon>Saccharomycotina</taxon>
        <taxon>Pichiomycetes</taxon>
        <taxon>Metschnikowiaceae</taxon>
        <taxon>Sungouiella</taxon>
    </lineage>
</organism>
<dbReference type="Gene3D" id="2.40.30.130">
    <property type="match status" value="1"/>
</dbReference>
<dbReference type="GO" id="GO:0005737">
    <property type="term" value="C:cytoplasm"/>
    <property type="evidence" value="ECO:0007669"/>
    <property type="project" value="UniProtKB-SubCell"/>
</dbReference>
<name>A0A1L0BXK0_9ASCO</name>
<reference evidence="7 8" key="1">
    <citation type="submission" date="2016-10" db="EMBL/GenBank/DDBJ databases">
        <authorList>
            <person name="de Groot N.N."/>
        </authorList>
    </citation>
    <scope>NUCLEOTIDE SEQUENCE [LARGE SCALE GENOMIC DNA]</scope>
    <source>
        <strain evidence="7 8">CBS 141442</strain>
    </source>
</reference>
<feature type="domain" description="Alanyl-transfer RNA synthetases family profile" evidence="6">
    <location>
        <begin position="1"/>
        <end position="273"/>
    </location>
</feature>
<dbReference type="InterPro" id="IPR018163">
    <property type="entry name" value="Thr/Ala-tRNA-synth_IIc_edit"/>
</dbReference>
<evidence type="ECO:0000256" key="5">
    <source>
        <dbReference type="ARBA" id="ARBA00022833"/>
    </source>
</evidence>
<dbReference type="InterPro" id="IPR051335">
    <property type="entry name" value="Alanyl-tRNA_Editing_Enzymes"/>
</dbReference>
<dbReference type="GO" id="GO:0004813">
    <property type="term" value="F:alanine-tRNA ligase activity"/>
    <property type="evidence" value="ECO:0007669"/>
    <property type="project" value="InterPro"/>
</dbReference>
<evidence type="ECO:0000256" key="1">
    <source>
        <dbReference type="ARBA" id="ARBA00001947"/>
    </source>
</evidence>
<evidence type="ECO:0000313" key="7">
    <source>
        <dbReference type="EMBL" id="SGZ55106.1"/>
    </source>
</evidence>
<dbReference type="Pfam" id="PF07973">
    <property type="entry name" value="tRNA_SAD"/>
    <property type="match status" value="1"/>
</dbReference>
<dbReference type="GO" id="GO:0046872">
    <property type="term" value="F:metal ion binding"/>
    <property type="evidence" value="ECO:0007669"/>
    <property type="project" value="UniProtKB-KW"/>
</dbReference>
<dbReference type="AlphaFoldDB" id="A0A1L0BXK0"/>
<dbReference type="Proteomes" id="UP000182334">
    <property type="component" value="Chromosome V"/>
</dbReference>
<dbReference type="PANTHER" id="PTHR43462">
    <property type="entry name" value="ALANYL-TRNA EDITING PROTEIN"/>
    <property type="match status" value="1"/>
</dbReference>
<dbReference type="InterPro" id="IPR018165">
    <property type="entry name" value="Ala-tRNA-synth_IIc_core"/>
</dbReference>
<dbReference type="PANTHER" id="PTHR43462:SF1">
    <property type="entry name" value="ALANYL-TRNA EDITING PROTEIN AARSD1"/>
    <property type="match status" value="1"/>
</dbReference>
<dbReference type="OrthoDB" id="288942at2759"/>
<dbReference type="SUPFAM" id="SSF50447">
    <property type="entry name" value="Translation proteins"/>
    <property type="match status" value="1"/>
</dbReference>
<keyword evidence="8" id="KW-1185">Reference proteome</keyword>
<sequence length="447" mass="49423">MPVTTSTIVGALACQKNSFLKSFQTLVISCNEYEPIMTSKDKQNKGKKKEEKVPTEKLYAVELEDTILFPEGGGQPSDTGSILLPNLKQVQVKQVLRKELTAVHVVPEAVEPGSLVTLNVDWDRRIDIMQQHTGQHLISAVFDGYDLETLSWSMGDMINYIELPKKIDDDLIEEVSKKVNNLILENLPITVTTPDEHGGEIDTKKIPDDYDMSKGIVRVVKIGDLDANPCCGTHLTYTGQIQAVSFLHQVNIRGGNSRLHFICGSRVSKQLANYHKLLKEILGSTLSCQIEEVVTKVADLSANYKKVQSRESGLLKQLANIRAVEVFTKFKNGEGSIATVYREDNGPEYLTLFQKELTTLINGDKDSGVNVSDKFTVVLINGDYKSGNGGMVKILGPQADEVLSELKKLISNMKGGGKGASFQGKVTKYEKGEVETVLRYLELLELE</sequence>
<dbReference type="STRING" id="45354.A0A1L0BXK0"/>